<feature type="transmembrane region" description="Helical" evidence="5">
    <location>
        <begin position="72"/>
        <end position="91"/>
    </location>
</feature>
<evidence type="ECO:0000256" key="3">
    <source>
        <dbReference type="ARBA" id="ARBA00022989"/>
    </source>
</evidence>
<comment type="caution">
    <text evidence="7">The sequence shown here is derived from an EMBL/GenBank/DDBJ whole genome shotgun (WGS) entry which is preliminary data.</text>
</comment>
<dbReference type="InterPro" id="IPR020846">
    <property type="entry name" value="MFS_dom"/>
</dbReference>
<dbReference type="Gene3D" id="1.20.1250.20">
    <property type="entry name" value="MFS general substrate transporter like domains"/>
    <property type="match status" value="2"/>
</dbReference>
<organism evidence="7 8">
    <name type="scientific">Sphingomonas psychrolutea</name>
    <dbReference type="NCBI Taxonomy" id="1259676"/>
    <lineage>
        <taxon>Bacteria</taxon>
        <taxon>Pseudomonadati</taxon>
        <taxon>Pseudomonadota</taxon>
        <taxon>Alphaproteobacteria</taxon>
        <taxon>Sphingomonadales</taxon>
        <taxon>Sphingomonadaceae</taxon>
        <taxon>Sphingomonas</taxon>
    </lineage>
</organism>
<dbReference type="SUPFAM" id="SSF103473">
    <property type="entry name" value="MFS general substrate transporter"/>
    <property type="match status" value="1"/>
</dbReference>
<feature type="transmembrane region" description="Helical" evidence="5">
    <location>
        <begin position="206"/>
        <end position="235"/>
    </location>
</feature>
<reference evidence="8" key="1">
    <citation type="journal article" date="2019" name="Int. J. Syst. Evol. Microbiol.">
        <title>The Global Catalogue of Microorganisms (GCM) 10K type strain sequencing project: providing services to taxonomists for standard genome sequencing and annotation.</title>
        <authorList>
            <consortium name="The Broad Institute Genomics Platform"/>
            <consortium name="The Broad Institute Genome Sequencing Center for Infectious Disease"/>
            <person name="Wu L."/>
            <person name="Ma J."/>
        </authorList>
    </citation>
    <scope>NUCLEOTIDE SEQUENCE [LARGE SCALE GENOMIC DNA]</scope>
    <source>
        <strain evidence="8">CGMCC 1.10106</strain>
    </source>
</reference>
<gene>
    <name evidence="7" type="ORF">GCM10011395_11800</name>
</gene>
<feature type="transmembrane region" description="Helical" evidence="5">
    <location>
        <begin position="132"/>
        <end position="156"/>
    </location>
</feature>
<evidence type="ECO:0000259" key="6">
    <source>
        <dbReference type="PROSITE" id="PS50850"/>
    </source>
</evidence>
<evidence type="ECO:0000313" key="7">
    <source>
        <dbReference type="EMBL" id="GGA43153.1"/>
    </source>
</evidence>
<dbReference type="RefSeq" id="WP_268234230.1">
    <property type="nucleotide sequence ID" value="NZ_BMDW01000005.1"/>
</dbReference>
<evidence type="ECO:0000256" key="5">
    <source>
        <dbReference type="SAM" id="Phobius"/>
    </source>
</evidence>
<name>A0ABQ1GG52_9SPHN</name>
<accession>A0ABQ1GG52</accession>
<feature type="transmembrane region" description="Helical" evidence="5">
    <location>
        <begin position="342"/>
        <end position="365"/>
    </location>
</feature>
<feature type="transmembrane region" description="Helical" evidence="5">
    <location>
        <begin position="162"/>
        <end position="185"/>
    </location>
</feature>
<dbReference type="InterPro" id="IPR036259">
    <property type="entry name" value="MFS_trans_sf"/>
</dbReference>
<dbReference type="InterPro" id="IPR011701">
    <property type="entry name" value="MFS"/>
</dbReference>
<evidence type="ECO:0000256" key="4">
    <source>
        <dbReference type="ARBA" id="ARBA00023136"/>
    </source>
</evidence>
<comment type="subcellular location">
    <subcellularLocation>
        <location evidence="1">Membrane</location>
        <topology evidence="1">Multi-pass membrane protein</topology>
    </subcellularLocation>
</comment>
<feature type="transmembrane region" description="Helical" evidence="5">
    <location>
        <begin position="247"/>
        <end position="272"/>
    </location>
</feature>
<keyword evidence="2 5" id="KW-0812">Transmembrane</keyword>
<feature type="transmembrane region" description="Helical" evidence="5">
    <location>
        <begin position="40"/>
        <end position="60"/>
    </location>
</feature>
<dbReference type="PROSITE" id="PS50850">
    <property type="entry name" value="MFS"/>
    <property type="match status" value="1"/>
</dbReference>
<dbReference type="PROSITE" id="PS00216">
    <property type="entry name" value="SUGAR_TRANSPORT_1"/>
    <property type="match status" value="1"/>
</dbReference>
<dbReference type="PANTHER" id="PTHR23528">
    <property type="match status" value="1"/>
</dbReference>
<feature type="transmembrane region" description="Helical" evidence="5">
    <location>
        <begin position="97"/>
        <end position="120"/>
    </location>
</feature>
<dbReference type="Proteomes" id="UP000618591">
    <property type="component" value="Unassembled WGS sequence"/>
</dbReference>
<feature type="transmembrane region" description="Helical" evidence="5">
    <location>
        <begin position="284"/>
        <end position="304"/>
    </location>
</feature>
<proteinExistence type="predicted"/>
<sequence length="399" mass="41103">MLAMFGAFTAFMPLFALILPQKVATLPDLAGGAAVQTLSWILVAGGVAAGSGNIVAGAISDALFRHTRSRRWLITVGAVALAASLAALAVADSFAQVVLAIVAYQLALNLMLSPLVALIVDYVPDHQKGRMAGWLGLALPFGSLMVTVLTITAPVAPGASTTVALTITILVVLALVAPLIVLWPVPPLIAPETAMEAAAQARRRWVLHDFILAWTARLLVQFAAAAICPYLYFYVADVVRPVGGVRAIGAAVGVLAFTFAILSVAGALYVGWVSDRLGRRRAPLAIAAILVAVSMAILSVAPGWPLSVAAYGGLAAGLAGFLAIDSALVAQLVADNSRRATLLGVMNLTNTLPGILAPALTLVVIGEWGEALPMVLVMQVAAGGALVAAFCGSRLRTLR</sequence>
<keyword evidence="4 5" id="KW-0472">Membrane</keyword>
<evidence type="ECO:0000256" key="2">
    <source>
        <dbReference type="ARBA" id="ARBA00022692"/>
    </source>
</evidence>
<feature type="transmembrane region" description="Helical" evidence="5">
    <location>
        <begin position="310"/>
        <end position="330"/>
    </location>
</feature>
<keyword evidence="8" id="KW-1185">Reference proteome</keyword>
<evidence type="ECO:0000313" key="8">
    <source>
        <dbReference type="Proteomes" id="UP000618591"/>
    </source>
</evidence>
<evidence type="ECO:0000256" key="1">
    <source>
        <dbReference type="ARBA" id="ARBA00004141"/>
    </source>
</evidence>
<dbReference type="Pfam" id="PF07690">
    <property type="entry name" value="MFS_1"/>
    <property type="match status" value="2"/>
</dbReference>
<feature type="transmembrane region" description="Helical" evidence="5">
    <location>
        <begin position="371"/>
        <end position="391"/>
    </location>
</feature>
<dbReference type="InterPro" id="IPR005829">
    <property type="entry name" value="Sugar_transporter_CS"/>
</dbReference>
<protein>
    <submittedName>
        <fullName evidence="7">MFS transporter</fullName>
    </submittedName>
</protein>
<keyword evidence="3 5" id="KW-1133">Transmembrane helix</keyword>
<dbReference type="PANTHER" id="PTHR23528:SF1">
    <property type="entry name" value="MAJOR FACILITATOR SUPERFAMILY (MFS) PROFILE DOMAIN-CONTAINING PROTEIN"/>
    <property type="match status" value="1"/>
</dbReference>
<feature type="domain" description="Major facilitator superfamily (MFS) profile" evidence="6">
    <location>
        <begin position="1"/>
        <end position="396"/>
    </location>
</feature>
<dbReference type="EMBL" id="BMDW01000005">
    <property type="protein sequence ID" value="GGA43153.1"/>
    <property type="molecule type" value="Genomic_DNA"/>
</dbReference>